<dbReference type="EMBL" id="JANIPJ010000002">
    <property type="protein sequence ID" value="MCR2802788.1"/>
    <property type="molecule type" value="Genomic_DNA"/>
</dbReference>
<dbReference type="InterPro" id="IPR023214">
    <property type="entry name" value="HAD_sf"/>
</dbReference>
<keyword evidence="2" id="KW-1185">Reference proteome</keyword>
<dbReference type="Gene3D" id="3.40.50.1000">
    <property type="entry name" value="HAD superfamily/HAD-like"/>
    <property type="match status" value="1"/>
</dbReference>
<dbReference type="GO" id="GO:0008967">
    <property type="term" value="F:phosphoglycolate phosphatase activity"/>
    <property type="evidence" value="ECO:0007669"/>
    <property type="project" value="TreeGrafter"/>
</dbReference>
<organism evidence="1 2">
    <name type="scientific">Paenibacillus soyae</name>
    <dbReference type="NCBI Taxonomy" id="2969249"/>
    <lineage>
        <taxon>Bacteria</taxon>
        <taxon>Bacillati</taxon>
        <taxon>Bacillota</taxon>
        <taxon>Bacilli</taxon>
        <taxon>Bacillales</taxon>
        <taxon>Paenibacillaceae</taxon>
        <taxon>Paenibacillus</taxon>
    </lineage>
</organism>
<dbReference type="InterPro" id="IPR006439">
    <property type="entry name" value="HAD-SF_hydro_IA"/>
</dbReference>
<dbReference type="AlphaFoldDB" id="A0A9X2MN59"/>
<dbReference type="Pfam" id="PF13419">
    <property type="entry name" value="HAD_2"/>
    <property type="match status" value="1"/>
</dbReference>
<name>A0A9X2MN59_9BACL</name>
<dbReference type="Proteomes" id="UP001141950">
    <property type="component" value="Unassembled WGS sequence"/>
</dbReference>
<dbReference type="InterPro" id="IPR041492">
    <property type="entry name" value="HAD_2"/>
</dbReference>
<proteinExistence type="predicted"/>
<sequence>MDNTILKSSIDFQGMKEETYRLLVKRGILPNHLPLAVHTTATIIKTAIETKLMNQQLIDEMWEIPKRFETAGMEFAELEAGVTELLSELQGQYYLAIVTNNSIAAAVAALRGHHIFDYFNIVIGREYMNGMKPSPDGFHAVLDSYEHVPAREWLSVGDAWIDGAASEAAGIPFVAYNADTEKMAQMGVRPIAHIHDIRELRQLL</sequence>
<dbReference type="GO" id="GO:0005829">
    <property type="term" value="C:cytosol"/>
    <property type="evidence" value="ECO:0007669"/>
    <property type="project" value="TreeGrafter"/>
</dbReference>
<accession>A0A9X2MN59</accession>
<dbReference type="InterPro" id="IPR036412">
    <property type="entry name" value="HAD-like_sf"/>
</dbReference>
<dbReference type="GO" id="GO:0006281">
    <property type="term" value="P:DNA repair"/>
    <property type="evidence" value="ECO:0007669"/>
    <property type="project" value="TreeGrafter"/>
</dbReference>
<reference evidence="1" key="1">
    <citation type="submission" date="2022-08" db="EMBL/GenBank/DDBJ databases">
        <title>The genomic sequence of strain Paenibacillus sp. SCIV0701.</title>
        <authorList>
            <person name="Zhao H."/>
        </authorList>
    </citation>
    <scope>NUCLEOTIDE SEQUENCE</scope>
    <source>
        <strain evidence="1">SCIV0701</strain>
    </source>
</reference>
<evidence type="ECO:0000313" key="1">
    <source>
        <dbReference type="EMBL" id="MCR2802788.1"/>
    </source>
</evidence>
<evidence type="ECO:0000313" key="2">
    <source>
        <dbReference type="Proteomes" id="UP001141950"/>
    </source>
</evidence>
<dbReference type="NCBIfam" id="TIGR01549">
    <property type="entry name" value="HAD-SF-IA-v1"/>
    <property type="match status" value="1"/>
</dbReference>
<comment type="caution">
    <text evidence="1">The sequence shown here is derived from an EMBL/GenBank/DDBJ whole genome shotgun (WGS) entry which is preliminary data.</text>
</comment>
<gene>
    <name evidence="1" type="ORF">NQZ67_02740</name>
</gene>
<dbReference type="InterPro" id="IPR050155">
    <property type="entry name" value="HAD-like_hydrolase_sf"/>
</dbReference>
<dbReference type="PANTHER" id="PTHR43434:SF1">
    <property type="entry name" value="PHOSPHOGLYCOLATE PHOSPHATASE"/>
    <property type="match status" value="1"/>
</dbReference>
<dbReference type="SUPFAM" id="SSF56784">
    <property type="entry name" value="HAD-like"/>
    <property type="match status" value="1"/>
</dbReference>
<keyword evidence="1" id="KW-0378">Hydrolase</keyword>
<dbReference type="PANTHER" id="PTHR43434">
    <property type="entry name" value="PHOSPHOGLYCOLATE PHOSPHATASE"/>
    <property type="match status" value="1"/>
</dbReference>
<protein>
    <submittedName>
        <fullName evidence="1">HAD family hydrolase</fullName>
    </submittedName>
</protein>